<feature type="region of interest" description="Disordered" evidence="1">
    <location>
        <begin position="1"/>
        <end position="24"/>
    </location>
</feature>
<dbReference type="Proteomes" id="UP000292452">
    <property type="component" value="Unassembled WGS sequence"/>
</dbReference>
<evidence type="ECO:0000313" key="2">
    <source>
        <dbReference type="EMBL" id="TBO59736.1"/>
    </source>
</evidence>
<proteinExistence type="predicted"/>
<dbReference type="AlphaFoldDB" id="A0A4Q9HX22"/>
<evidence type="ECO:0000256" key="1">
    <source>
        <dbReference type="SAM" id="MobiDB-lite"/>
    </source>
</evidence>
<protein>
    <submittedName>
        <fullName evidence="2">Uncharacterized protein</fullName>
    </submittedName>
</protein>
<keyword evidence="3" id="KW-1185">Reference proteome</keyword>
<comment type="caution">
    <text evidence="2">The sequence shown here is derived from an EMBL/GenBank/DDBJ whole genome shotgun (WGS) entry which is preliminary data.</text>
</comment>
<sequence>MRFTSAAGINYTLTPEDAEPTDDDLLPEPVLTEALAAAILNALHFVIATPDSPHEDTITVHTRSGVRHLLVLAVGRSADGQQLVSTPAADVAYAADRLIVSDPSDAERATVELLNYVAATGDKQDLPLRQHDQAVARALTR</sequence>
<evidence type="ECO:0000313" key="3">
    <source>
        <dbReference type="Proteomes" id="UP000292452"/>
    </source>
</evidence>
<name>A0A4Q9HX22_STRKA</name>
<reference evidence="2 3" key="1">
    <citation type="submission" date="2019-02" db="EMBL/GenBank/DDBJ databases">
        <title>Draft Genome Sequence of Streptomyces sp. AM-2504, identified by 16S rRNA comparative analysis as a Streptomyces Kasugaensis strain.</title>
        <authorList>
            <person name="Napolioni V."/>
            <person name="Giuliodori A.M."/>
            <person name="Spurio R."/>
            <person name="Fabbretti A."/>
        </authorList>
    </citation>
    <scope>NUCLEOTIDE SEQUENCE [LARGE SCALE GENOMIC DNA]</scope>
    <source>
        <strain evidence="2 3">AM-2504</strain>
    </source>
</reference>
<organism evidence="2 3">
    <name type="scientific">Streptomyces kasugaensis</name>
    <dbReference type="NCBI Taxonomy" id="1946"/>
    <lineage>
        <taxon>Bacteria</taxon>
        <taxon>Bacillati</taxon>
        <taxon>Actinomycetota</taxon>
        <taxon>Actinomycetes</taxon>
        <taxon>Kitasatosporales</taxon>
        <taxon>Streptomycetaceae</taxon>
        <taxon>Streptomyces</taxon>
    </lineage>
</organism>
<gene>
    <name evidence="2" type="ORF">EYS09_10485</name>
</gene>
<dbReference type="EMBL" id="SIXH01000068">
    <property type="protein sequence ID" value="TBO59736.1"/>
    <property type="molecule type" value="Genomic_DNA"/>
</dbReference>
<accession>A0A4Q9HX22</accession>
<dbReference type="RefSeq" id="WP_131123022.1">
    <property type="nucleotide sequence ID" value="NZ_SIXH01000068.1"/>
</dbReference>